<protein>
    <submittedName>
        <fullName evidence="3">Uncharacterized protein</fullName>
    </submittedName>
</protein>
<evidence type="ECO:0000313" key="3">
    <source>
        <dbReference type="EMBL" id="EAR95590.1"/>
    </source>
</evidence>
<dbReference type="GeneID" id="7824610"/>
<feature type="compositionally biased region" description="Polar residues" evidence="2">
    <location>
        <begin position="116"/>
        <end position="139"/>
    </location>
</feature>
<dbReference type="KEGG" id="tet:TTHERM_00079950"/>
<feature type="compositionally biased region" description="Low complexity" evidence="2">
    <location>
        <begin position="79"/>
        <end position="93"/>
    </location>
</feature>
<keyword evidence="4" id="KW-1185">Reference proteome</keyword>
<evidence type="ECO:0000256" key="1">
    <source>
        <dbReference type="SAM" id="Coils"/>
    </source>
</evidence>
<dbReference type="Proteomes" id="UP000009168">
    <property type="component" value="Unassembled WGS sequence"/>
</dbReference>
<reference evidence="4" key="1">
    <citation type="journal article" date="2006" name="PLoS Biol.">
        <title>Macronuclear genome sequence of the ciliate Tetrahymena thermophila, a model eukaryote.</title>
        <authorList>
            <person name="Eisen J.A."/>
            <person name="Coyne R.S."/>
            <person name="Wu M."/>
            <person name="Wu D."/>
            <person name="Thiagarajan M."/>
            <person name="Wortman J.R."/>
            <person name="Badger J.H."/>
            <person name="Ren Q."/>
            <person name="Amedeo P."/>
            <person name="Jones K.M."/>
            <person name="Tallon L.J."/>
            <person name="Delcher A.L."/>
            <person name="Salzberg S.L."/>
            <person name="Silva J.C."/>
            <person name="Haas B.J."/>
            <person name="Majoros W.H."/>
            <person name="Farzad M."/>
            <person name="Carlton J.M."/>
            <person name="Smith R.K. Jr."/>
            <person name="Garg J."/>
            <person name="Pearlman R.E."/>
            <person name="Karrer K.M."/>
            <person name="Sun L."/>
            <person name="Manning G."/>
            <person name="Elde N.C."/>
            <person name="Turkewitz A.P."/>
            <person name="Asai D.J."/>
            <person name="Wilkes D.E."/>
            <person name="Wang Y."/>
            <person name="Cai H."/>
            <person name="Collins K."/>
            <person name="Stewart B.A."/>
            <person name="Lee S.R."/>
            <person name="Wilamowska K."/>
            <person name="Weinberg Z."/>
            <person name="Ruzzo W.L."/>
            <person name="Wloga D."/>
            <person name="Gaertig J."/>
            <person name="Frankel J."/>
            <person name="Tsao C.-C."/>
            <person name="Gorovsky M.A."/>
            <person name="Keeling P.J."/>
            <person name="Waller R.F."/>
            <person name="Patron N.J."/>
            <person name="Cherry J.M."/>
            <person name="Stover N.A."/>
            <person name="Krieger C.J."/>
            <person name="del Toro C."/>
            <person name="Ryder H.F."/>
            <person name="Williamson S.C."/>
            <person name="Barbeau R.A."/>
            <person name="Hamilton E.P."/>
            <person name="Orias E."/>
        </authorList>
    </citation>
    <scope>NUCLEOTIDE SEQUENCE [LARGE SCALE GENOMIC DNA]</scope>
    <source>
        <strain evidence="4">SB210</strain>
    </source>
</reference>
<evidence type="ECO:0000256" key="2">
    <source>
        <dbReference type="SAM" id="MobiDB-lite"/>
    </source>
</evidence>
<dbReference type="RefSeq" id="XP_001015835.1">
    <property type="nucleotide sequence ID" value="XM_001015835.1"/>
</dbReference>
<dbReference type="InParanoid" id="Q23FM0"/>
<name>Q23FM0_TETTS</name>
<proteinExistence type="predicted"/>
<accession>Q23FM0</accession>
<feature type="compositionally biased region" description="Polar residues" evidence="2">
    <location>
        <begin position="1"/>
        <end position="19"/>
    </location>
</feature>
<dbReference type="AlphaFoldDB" id="Q23FM0"/>
<feature type="region of interest" description="Disordered" evidence="2">
    <location>
        <begin position="76"/>
        <end position="144"/>
    </location>
</feature>
<feature type="region of interest" description="Disordered" evidence="2">
    <location>
        <begin position="1"/>
        <end position="22"/>
    </location>
</feature>
<dbReference type="EMBL" id="GG662704">
    <property type="protein sequence ID" value="EAR95590.1"/>
    <property type="molecule type" value="Genomic_DNA"/>
</dbReference>
<feature type="coiled-coil region" evidence="1">
    <location>
        <begin position="229"/>
        <end position="259"/>
    </location>
</feature>
<gene>
    <name evidence="3" type="ORF">TTHERM_00079950</name>
</gene>
<dbReference type="HOGENOM" id="CLU_365440_0_0_1"/>
<sequence length="764" mass="91350">MKQKSQISFPQNDNQYQQLDSDRQYDFRADQRWCETIKKEVENLKNVAFQIKDLFKNGKTDDENFKDVYEKLQERDFNNDINSQPQSSINQQILPNPPLKNQINKTQQGGGKSIFKNESNRNSNPKGSFSQNNTNNGLKQDQEDNKEDFKEIKNMLDKMTNEVQKSLIETQQLKQELKLNKGDRENLFNIDKNDWDMNYVEYQKRQDKNREEISSSQRKIHDMQNKRLAQKVQDLHMELQKKMQIIEQNEEEYDSLVKKIQVSFGILQLNYIYQPYQAQKDKEKREDKDYNMKEFNQYQFGNFIFDLKKLIVIRDLKKDKEPELFSFEYSQMTGVDYKEVGNRIIKVVWYDQDKGEELKIKFDNDQDMNKFNILLYILRLNYVAFSTNSFTKYFDHESNPYLHFLFDKRQDGGEQSRLEKSIVQGMQSNYKQDMYRNNQEKNMIDSLTKTLKFQMNQSEMMHSNMNKSAASPLNNSILDIVDMNQSRKNRSFTPVNQISANNENRQQEMYISKKTDANKEDLNYSKMNNEKYWEEKIRNSVIQNKNKKSDIKIEARDKFRQIFQIYFQSKNQKDQQPLDISLLDVRKSKKDFAIDLILKKNEETVFEIDLKQDQFENFYRSFKFFCNQNLQKQKEISKAIQDLKNGMIFLKYSRGSFSPHEKLFQYEEQDKRPTLISRKPSDANGKDKKVTYFSDINSFSLGWDNGPGFKKFQKDDKRIIKELCLVIQLNNSKTIEVLAKTQQQRDQFYSYLNTIHEQVKLINN</sequence>
<organism evidence="3 4">
    <name type="scientific">Tetrahymena thermophila (strain SB210)</name>
    <dbReference type="NCBI Taxonomy" id="312017"/>
    <lineage>
        <taxon>Eukaryota</taxon>
        <taxon>Sar</taxon>
        <taxon>Alveolata</taxon>
        <taxon>Ciliophora</taxon>
        <taxon>Intramacronucleata</taxon>
        <taxon>Oligohymenophorea</taxon>
        <taxon>Hymenostomatida</taxon>
        <taxon>Tetrahymenina</taxon>
        <taxon>Tetrahymenidae</taxon>
        <taxon>Tetrahymena</taxon>
    </lineage>
</organism>
<evidence type="ECO:0000313" key="4">
    <source>
        <dbReference type="Proteomes" id="UP000009168"/>
    </source>
</evidence>
<keyword evidence="1" id="KW-0175">Coiled coil</keyword>